<dbReference type="SMART" id="SM00862">
    <property type="entry name" value="Trans_reg_C"/>
    <property type="match status" value="1"/>
</dbReference>
<feature type="domain" description="OmpR/PhoB-type" evidence="11">
    <location>
        <begin position="124"/>
        <end position="219"/>
    </location>
</feature>
<dbReference type="SUPFAM" id="SSF52172">
    <property type="entry name" value="CheY-like"/>
    <property type="match status" value="1"/>
</dbReference>
<dbReference type="InterPro" id="IPR036388">
    <property type="entry name" value="WH-like_DNA-bd_sf"/>
</dbReference>
<evidence type="ECO:0000256" key="7">
    <source>
        <dbReference type="ARBA" id="ARBA00024867"/>
    </source>
</evidence>
<evidence type="ECO:0000256" key="5">
    <source>
        <dbReference type="ARBA" id="ARBA00023125"/>
    </source>
</evidence>
<dbReference type="RefSeq" id="WP_112332260.1">
    <property type="nucleotide sequence ID" value="NZ_JADPHD010000009.1"/>
</dbReference>
<keyword evidence="5 9" id="KW-0238">DNA-binding</keyword>
<dbReference type="PROSITE" id="PS50110">
    <property type="entry name" value="RESPONSE_REGULATORY"/>
    <property type="match status" value="1"/>
</dbReference>
<evidence type="ECO:0000256" key="6">
    <source>
        <dbReference type="ARBA" id="ARBA00023163"/>
    </source>
</evidence>
<dbReference type="InterPro" id="IPR001867">
    <property type="entry name" value="OmpR/PhoB-type_DNA-bd"/>
</dbReference>
<evidence type="ECO:0000256" key="3">
    <source>
        <dbReference type="ARBA" id="ARBA00023012"/>
    </source>
</evidence>
<evidence type="ECO:0000256" key="1">
    <source>
        <dbReference type="ARBA" id="ARBA00018672"/>
    </source>
</evidence>
<dbReference type="CDD" id="cd17574">
    <property type="entry name" value="REC_OmpR"/>
    <property type="match status" value="1"/>
</dbReference>
<evidence type="ECO:0000256" key="9">
    <source>
        <dbReference type="PROSITE-ProRule" id="PRU01091"/>
    </source>
</evidence>
<dbReference type="GO" id="GO:0005829">
    <property type="term" value="C:cytosol"/>
    <property type="evidence" value="ECO:0007669"/>
    <property type="project" value="TreeGrafter"/>
</dbReference>
<evidence type="ECO:0000259" key="11">
    <source>
        <dbReference type="PROSITE" id="PS51755"/>
    </source>
</evidence>
<dbReference type="PANTHER" id="PTHR48111:SF32">
    <property type="entry name" value="STAGE 0 SPORULATION PROTEIN A HOMOLOG"/>
    <property type="match status" value="1"/>
</dbReference>
<name>A0A328UIM3_9FIRM</name>
<evidence type="ECO:0000256" key="2">
    <source>
        <dbReference type="ARBA" id="ARBA00022553"/>
    </source>
</evidence>
<protein>
    <recommendedName>
        <fullName evidence="1">Stage 0 sporulation protein A homolog</fullName>
    </recommendedName>
</protein>
<feature type="DNA-binding region" description="OmpR/PhoB-type" evidence="9">
    <location>
        <begin position="124"/>
        <end position="219"/>
    </location>
</feature>
<dbReference type="InterPro" id="IPR001789">
    <property type="entry name" value="Sig_transdc_resp-reg_receiver"/>
</dbReference>
<comment type="function">
    <text evidence="7">May play the central regulatory role in sporulation. It may be an element of the effector pathway responsible for the activation of sporulation genes in response to nutritional stress. Spo0A may act in concert with spo0H (a sigma factor) to control the expression of some genes that are critical to the sporulation process.</text>
</comment>
<evidence type="ECO:0000313" key="12">
    <source>
        <dbReference type="EMBL" id="RAQ29844.1"/>
    </source>
</evidence>
<reference evidence="12 13" key="1">
    <citation type="submission" date="2018-06" db="EMBL/GenBank/DDBJ databases">
        <title>Noncontiguous genome sequence of Ruminococcaceae bacterium ASD2818.</title>
        <authorList>
            <person name="Chaplin A.V."/>
            <person name="Sokolova S.R."/>
            <person name="Kochetkova T.O."/>
            <person name="Goltsov A.Y."/>
            <person name="Trofimov D.Y."/>
            <person name="Efimov B.A."/>
        </authorList>
    </citation>
    <scope>NUCLEOTIDE SEQUENCE [LARGE SCALE GENOMIC DNA]</scope>
    <source>
        <strain evidence="12 13">ASD2818</strain>
    </source>
</reference>
<evidence type="ECO:0000256" key="4">
    <source>
        <dbReference type="ARBA" id="ARBA00023015"/>
    </source>
</evidence>
<dbReference type="AlphaFoldDB" id="A0A328UIM3"/>
<dbReference type="Pfam" id="PF00486">
    <property type="entry name" value="Trans_reg_C"/>
    <property type="match status" value="1"/>
</dbReference>
<keyword evidence="2 8" id="KW-0597">Phosphoprotein</keyword>
<dbReference type="PROSITE" id="PS51755">
    <property type="entry name" value="OMPR_PHOB"/>
    <property type="match status" value="1"/>
</dbReference>
<keyword evidence="13" id="KW-1185">Reference proteome</keyword>
<evidence type="ECO:0000259" key="10">
    <source>
        <dbReference type="PROSITE" id="PS50110"/>
    </source>
</evidence>
<dbReference type="Gene3D" id="3.40.50.2300">
    <property type="match status" value="1"/>
</dbReference>
<comment type="caution">
    <text evidence="12">The sequence shown here is derived from an EMBL/GenBank/DDBJ whole genome shotgun (WGS) entry which is preliminary data.</text>
</comment>
<feature type="domain" description="Response regulatory" evidence="10">
    <location>
        <begin position="4"/>
        <end position="117"/>
    </location>
</feature>
<evidence type="ECO:0000313" key="13">
    <source>
        <dbReference type="Proteomes" id="UP000249377"/>
    </source>
</evidence>
<dbReference type="Gene3D" id="1.10.10.10">
    <property type="entry name" value="Winged helix-like DNA-binding domain superfamily/Winged helix DNA-binding domain"/>
    <property type="match status" value="1"/>
</dbReference>
<dbReference type="GO" id="GO:0032993">
    <property type="term" value="C:protein-DNA complex"/>
    <property type="evidence" value="ECO:0007669"/>
    <property type="project" value="TreeGrafter"/>
</dbReference>
<evidence type="ECO:0000256" key="8">
    <source>
        <dbReference type="PROSITE-ProRule" id="PRU00169"/>
    </source>
</evidence>
<proteinExistence type="predicted"/>
<keyword evidence="6" id="KW-0804">Transcription</keyword>
<keyword evidence="4" id="KW-0805">Transcription regulation</keyword>
<gene>
    <name evidence="12" type="ORF">DPQ25_06025</name>
</gene>
<dbReference type="GO" id="GO:0000976">
    <property type="term" value="F:transcription cis-regulatory region binding"/>
    <property type="evidence" value="ECO:0007669"/>
    <property type="project" value="TreeGrafter"/>
</dbReference>
<organism evidence="12 13">
    <name type="scientific">Hydrogeniiclostridium mannosilyticum</name>
    <dbReference type="NCBI Taxonomy" id="2764322"/>
    <lineage>
        <taxon>Bacteria</taxon>
        <taxon>Bacillati</taxon>
        <taxon>Bacillota</taxon>
        <taxon>Clostridia</taxon>
        <taxon>Eubacteriales</taxon>
        <taxon>Acutalibacteraceae</taxon>
        <taxon>Hydrogeniiclostridium</taxon>
    </lineage>
</organism>
<dbReference type="SMART" id="SM00448">
    <property type="entry name" value="REC"/>
    <property type="match status" value="1"/>
</dbReference>
<dbReference type="InterPro" id="IPR039420">
    <property type="entry name" value="WalR-like"/>
</dbReference>
<dbReference type="CDD" id="cd00383">
    <property type="entry name" value="trans_reg_C"/>
    <property type="match status" value="1"/>
</dbReference>
<dbReference type="Proteomes" id="UP000249377">
    <property type="component" value="Unassembled WGS sequence"/>
</dbReference>
<sequence>MDIHILIIEDDSSIRNTAKAFLERNGFIVDTCEDGLQGLTQFFDQSYQLVVLDIMLPSMNGMEILQEIRRESDVPVLMMTALDDEKNQLNAFAYQADDYITKPFYMNVLVKRVEAILRRIGLLKQEIRIGKSLCLYPGSKKVTYREKDIEVTAKEFDILVLLAQANGSIVTREKMITHLWGYDFEGNERIIDTHIKNLRGKFPCAIIQTIKGVGYRLEDSL</sequence>
<dbReference type="InterPro" id="IPR011006">
    <property type="entry name" value="CheY-like_superfamily"/>
</dbReference>
<dbReference type="GO" id="GO:0000156">
    <property type="term" value="F:phosphorelay response regulator activity"/>
    <property type="evidence" value="ECO:0007669"/>
    <property type="project" value="TreeGrafter"/>
</dbReference>
<dbReference type="GO" id="GO:0006355">
    <property type="term" value="P:regulation of DNA-templated transcription"/>
    <property type="evidence" value="ECO:0007669"/>
    <property type="project" value="InterPro"/>
</dbReference>
<accession>A0A328UIM3</accession>
<dbReference type="Pfam" id="PF00072">
    <property type="entry name" value="Response_reg"/>
    <property type="match status" value="1"/>
</dbReference>
<feature type="modified residue" description="4-aspartylphosphate" evidence="8">
    <location>
        <position position="53"/>
    </location>
</feature>
<dbReference type="PANTHER" id="PTHR48111">
    <property type="entry name" value="REGULATOR OF RPOS"/>
    <property type="match status" value="1"/>
</dbReference>
<keyword evidence="3" id="KW-0902">Two-component regulatory system</keyword>
<dbReference type="EMBL" id="QLYR01000002">
    <property type="protein sequence ID" value="RAQ29844.1"/>
    <property type="molecule type" value="Genomic_DNA"/>
</dbReference>
<dbReference type="FunFam" id="3.40.50.2300:FF:000001">
    <property type="entry name" value="DNA-binding response regulator PhoB"/>
    <property type="match status" value="1"/>
</dbReference>